<proteinExistence type="predicted"/>
<reference evidence="2" key="1">
    <citation type="journal article" date="2021" name="PeerJ">
        <title>Extensive microbial diversity within the chicken gut microbiome revealed by metagenomics and culture.</title>
        <authorList>
            <person name="Gilroy R."/>
            <person name="Ravi A."/>
            <person name="Getino M."/>
            <person name="Pursley I."/>
            <person name="Horton D.L."/>
            <person name="Alikhan N.F."/>
            <person name="Baker D."/>
            <person name="Gharbi K."/>
            <person name="Hall N."/>
            <person name="Watson M."/>
            <person name="Adriaenssens E.M."/>
            <person name="Foster-Nyarko E."/>
            <person name="Jarju S."/>
            <person name="Secka A."/>
            <person name="Antonio M."/>
            <person name="Oren A."/>
            <person name="Chaudhuri R.R."/>
            <person name="La Ragione R."/>
            <person name="Hildebrand F."/>
            <person name="Pallen M.J."/>
        </authorList>
    </citation>
    <scope>NUCLEOTIDE SEQUENCE</scope>
    <source>
        <strain evidence="2">ChiGjej6B6-11269</strain>
    </source>
</reference>
<name>A0A9D3A0J2_9ACTN</name>
<comment type="caution">
    <text evidence="2">The sequence shown here is derived from an EMBL/GenBank/DDBJ whole genome shotgun (WGS) entry which is preliminary data.</text>
</comment>
<protein>
    <submittedName>
        <fullName evidence="2">Vitamin B12 dependent methionine synthase</fullName>
    </submittedName>
</protein>
<feature type="region of interest" description="Disordered" evidence="1">
    <location>
        <begin position="1"/>
        <end position="20"/>
    </location>
</feature>
<dbReference type="Gene3D" id="3.40.109.40">
    <property type="match status" value="1"/>
</dbReference>
<dbReference type="Proteomes" id="UP000786989">
    <property type="component" value="Unassembled WGS sequence"/>
</dbReference>
<organism evidence="2 3">
    <name type="scientific">Slackia equolifaciens</name>
    <dbReference type="NCBI Taxonomy" id="498718"/>
    <lineage>
        <taxon>Bacteria</taxon>
        <taxon>Bacillati</taxon>
        <taxon>Actinomycetota</taxon>
        <taxon>Coriobacteriia</taxon>
        <taxon>Eggerthellales</taxon>
        <taxon>Eggerthellaceae</taxon>
        <taxon>Slackia</taxon>
    </lineage>
</organism>
<evidence type="ECO:0000256" key="1">
    <source>
        <dbReference type="SAM" id="MobiDB-lite"/>
    </source>
</evidence>
<gene>
    <name evidence="2" type="ORF">K8U77_00460</name>
</gene>
<sequence length="295" mass="31299">MLAGKSSAGDASGVSDEAGKRFAPGALGNMTGMRHSSLSSQDDAPFVYDAVSGEPALSGSEPAALSEFIEVDRAEMLRYLGYAGQEIDLQLSARIEDAAALCQRESSPRFVWRAFPLRGGCDAEGNPVLRLEGSTLELPGDDILEHLKGAVECVAMACTLGLSNEREARRLAATDPTMATLFSAAGSALVETVADLCSEHILQDAKLRGLTTGSRFSPGYGDLPLAVQPQIVRVLKADKRMGMAPTEGGFVIPSKSVTALVGLFEAPRREDRSFCDSCRARERCVLRKAGTPCNL</sequence>
<accession>A0A9D3A0J2</accession>
<reference evidence="2" key="2">
    <citation type="submission" date="2021-09" db="EMBL/GenBank/DDBJ databases">
        <authorList>
            <person name="Gilroy R."/>
        </authorList>
    </citation>
    <scope>NUCLEOTIDE SEQUENCE</scope>
    <source>
        <strain evidence="2">ChiGjej6B6-11269</strain>
    </source>
</reference>
<evidence type="ECO:0000313" key="3">
    <source>
        <dbReference type="Proteomes" id="UP000786989"/>
    </source>
</evidence>
<dbReference type="GO" id="GO:0008705">
    <property type="term" value="F:methionine synthase activity"/>
    <property type="evidence" value="ECO:0007669"/>
    <property type="project" value="InterPro"/>
</dbReference>
<dbReference type="InterPro" id="IPR037010">
    <property type="entry name" value="VitB12-dep_Met_synth_activ_sf"/>
</dbReference>
<dbReference type="EMBL" id="DYWI01000007">
    <property type="protein sequence ID" value="HJF64578.1"/>
    <property type="molecule type" value="Genomic_DNA"/>
</dbReference>
<dbReference type="SUPFAM" id="SSF56507">
    <property type="entry name" value="Methionine synthase activation domain-like"/>
    <property type="match status" value="1"/>
</dbReference>
<evidence type="ECO:0000313" key="2">
    <source>
        <dbReference type="EMBL" id="HJF64578.1"/>
    </source>
</evidence>
<dbReference type="AlphaFoldDB" id="A0A9D3A0J2"/>